<dbReference type="Pfam" id="PF13041">
    <property type="entry name" value="PPR_2"/>
    <property type="match status" value="2"/>
</dbReference>
<dbReference type="AlphaFoldDB" id="A0A2N9EVH1"/>
<dbReference type="InterPro" id="IPR002885">
    <property type="entry name" value="PPR_rpt"/>
</dbReference>
<organism evidence="3">
    <name type="scientific">Fagus sylvatica</name>
    <name type="common">Beechnut</name>
    <dbReference type="NCBI Taxonomy" id="28930"/>
    <lineage>
        <taxon>Eukaryota</taxon>
        <taxon>Viridiplantae</taxon>
        <taxon>Streptophyta</taxon>
        <taxon>Embryophyta</taxon>
        <taxon>Tracheophyta</taxon>
        <taxon>Spermatophyta</taxon>
        <taxon>Magnoliopsida</taxon>
        <taxon>eudicotyledons</taxon>
        <taxon>Gunneridae</taxon>
        <taxon>Pentapetalae</taxon>
        <taxon>rosids</taxon>
        <taxon>fabids</taxon>
        <taxon>Fagales</taxon>
        <taxon>Fagaceae</taxon>
        <taxon>Fagus</taxon>
    </lineage>
</organism>
<evidence type="ECO:0008006" key="4">
    <source>
        <dbReference type="Google" id="ProtNLM"/>
    </source>
</evidence>
<dbReference type="Gene3D" id="1.25.40.10">
    <property type="entry name" value="Tetratricopeptide repeat domain"/>
    <property type="match status" value="3"/>
</dbReference>
<dbReference type="GO" id="GO:0003723">
    <property type="term" value="F:RNA binding"/>
    <property type="evidence" value="ECO:0007669"/>
    <property type="project" value="InterPro"/>
</dbReference>
<feature type="repeat" description="PPR" evidence="2">
    <location>
        <begin position="200"/>
        <end position="234"/>
    </location>
</feature>
<dbReference type="GO" id="GO:0009451">
    <property type="term" value="P:RNA modification"/>
    <property type="evidence" value="ECO:0007669"/>
    <property type="project" value="InterPro"/>
</dbReference>
<feature type="repeat" description="PPR" evidence="2">
    <location>
        <begin position="277"/>
        <end position="311"/>
    </location>
</feature>
<feature type="repeat" description="PPR" evidence="2">
    <location>
        <begin position="99"/>
        <end position="133"/>
    </location>
</feature>
<dbReference type="InterPro" id="IPR046848">
    <property type="entry name" value="E_motif"/>
</dbReference>
<accession>A0A2N9EVH1</accession>
<dbReference type="SUPFAM" id="SSF48452">
    <property type="entry name" value="TPR-like"/>
    <property type="match status" value="1"/>
</dbReference>
<dbReference type="EMBL" id="OIVN01000349">
    <property type="protein sequence ID" value="SPC78783.1"/>
    <property type="molecule type" value="Genomic_DNA"/>
</dbReference>
<dbReference type="Pfam" id="PF20431">
    <property type="entry name" value="E_motif"/>
    <property type="match status" value="1"/>
</dbReference>
<dbReference type="InterPro" id="IPR011990">
    <property type="entry name" value="TPR-like_helical_dom_sf"/>
</dbReference>
<dbReference type="PANTHER" id="PTHR47926:SF347">
    <property type="entry name" value="PENTATRICOPEPTIDE REPEAT-CONTAINING PROTEIN"/>
    <property type="match status" value="1"/>
</dbReference>
<evidence type="ECO:0000256" key="1">
    <source>
        <dbReference type="ARBA" id="ARBA00022737"/>
    </source>
</evidence>
<dbReference type="PROSITE" id="PS51375">
    <property type="entry name" value="PPR"/>
    <property type="match status" value="3"/>
</dbReference>
<reference evidence="3" key="1">
    <citation type="submission" date="2018-02" db="EMBL/GenBank/DDBJ databases">
        <authorList>
            <person name="Cohen D.B."/>
            <person name="Kent A.D."/>
        </authorList>
    </citation>
    <scope>NUCLEOTIDE SEQUENCE</scope>
</reference>
<gene>
    <name evidence="3" type="ORF">FSB_LOCUS6665</name>
</gene>
<dbReference type="FunFam" id="1.25.40.10:FF:000090">
    <property type="entry name" value="Pentatricopeptide repeat-containing protein, chloroplastic"/>
    <property type="match status" value="1"/>
</dbReference>
<dbReference type="Pfam" id="PF12854">
    <property type="entry name" value="PPR_1"/>
    <property type="match status" value="1"/>
</dbReference>
<dbReference type="InterPro" id="IPR046960">
    <property type="entry name" value="PPR_At4g14850-like_plant"/>
</dbReference>
<evidence type="ECO:0000256" key="2">
    <source>
        <dbReference type="PROSITE-ProRule" id="PRU00708"/>
    </source>
</evidence>
<name>A0A2N9EVH1_FAGSY</name>
<dbReference type="PANTHER" id="PTHR47926">
    <property type="entry name" value="PENTATRICOPEPTIDE REPEAT-CONTAINING PROTEIN"/>
    <property type="match status" value="1"/>
</dbReference>
<dbReference type="Pfam" id="PF01535">
    <property type="entry name" value="PPR"/>
    <property type="match status" value="4"/>
</dbReference>
<proteinExistence type="predicted"/>
<keyword evidence="1" id="KW-0677">Repeat</keyword>
<dbReference type="NCBIfam" id="TIGR00756">
    <property type="entry name" value="PPR"/>
    <property type="match status" value="4"/>
</dbReference>
<dbReference type="FunFam" id="1.25.40.10:FF:000285">
    <property type="entry name" value="Pentatricopeptide repeat-containing protein, chloroplastic"/>
    <property type="match status" value="1"/>
</dbReference>
<evidence type="ECO:0000313" key="3">
    <source>
        <dbReference type="EMBL" id="SPC78783.1"/>
    </source>
</evidence>
<protein>
    <recommendedName>
        <fullName evidence="4">Pentacotripeptide-repeat region of PRORP domain-containing protein</fullName>
    </recommendedName>
</protein>
<sequence length="433" mass="48370">MFHQSQSSSPMPSQQIQQVLPMPAGSSLTLINQIYLLIWNTMLRGFLIHNMPKGALLGYLEMLQGSNNIPDRFTFPSLLKACGDIGSARTIFESMGEKNQVAWTTMISGYAKNHYPREALLLYNEMEKEEVDPDEVTMACLISACTELRDLECGKKLHAHIHESGMRICIVLGTALVDMYAKCGKLESARQLFDNLPEKNVVAWSAMIFGYTQNNQSEEALTLFKEMVDLGSWIHEYIRMVKLEHSTSLKNSLIDMYSKCGDIDIARGVFDDISAKDVVSWNAMIQGLALHGLGKEALAQFHLMLKTGIQPDDITFIGVLSACSHAGLIQEGRQHFNDIRARYGISPKLEHYGCMVDLLCRAGLLDEAIDFIRKMPLEPNGAIWGAVLGACRVFKNVKLGEEAARHLLNLEPKNDGIYVLLSNIYARHKSGKK</sequence>